<name>A0A8U0IFZ7_9EURY</name>
<evidence type="ECO:0000256" key="1">
    <source>
        <dbReference type="SAM" id="MobiDB-lite"/>
    </source>
</evidence>
<feature type="transmembrane region" description="Helical" evidence="2">
    <location>
        <begin position="81"/>
        <end position="103"/>
    </location>
</feature>
<evidence type="ECO:0000313" key="3">
    <source>
        <dbReference type="EMBL" id="UPV99595.1"/>
    </source>
</evidence>
<dbReference type="Proteomes" id="UP000830434">
    <property type="component" value="Chromosome"/>
</dbReference>
<keyword evidence="4" id="KW-1185">Reference proteome</keyword>
<feature type="region of interest" description="Disordered" evidence="1">
    <location>
        <begin position="1"/>
        <end position="22"/>
    </location>
</feature>
<dbReference type="KEGG" id="haxz:M0R88_13855"/>
<keyword evidence="2" id="KW-0812">Transmembrane</keyword>
<sequence>MSDYDDDRAERGLSVEPDTDDRERKWPGVAAVALFAVMAWLFVGAEFGEAAGFPDGPSITASIGYAMFNINAQNAVPSEGMLVVFEIIDLVLVAALVGAVMLARRDDGGEITSALRSDAVEQEPSPGEVVADGGTEPTDSTGGEQ</sequence>
<proteinExistence type="predicted"/>
<dbReference type="AlphaFoldDB" id="A0A8U0IFZ7"/>
<keyword evidence="2" id="KW-0472">Membrane</keyword>
<keyword evidence="2" id="KW-1133">Transmembrane helix</keyword>
<feature type="transmembrane region" description="Helical" evidence="2">
    <location>
        <begin position="26"/>
        <end position="45"/>
    </location>
</feature>
<evidence type="ECO:0000256" key="2">
    <source>
        <dbReference type="SAM" id="Phobius"/>
    </source>
</evidence>
<dbReference type="InterPro" id="IPR042106">
    <property type="entry name" value="Nuo/plastoQ_OxRdtase_6_NuoJ"/>
</dbReference>
<evidence type="ECO:0000313" key="4">
    <source>
        <dbReference type="Proteomes" id="UP000830434"/>
    </source>
</evidence>
<feature type="region of interest" description="Disordered" evidence="1">
    <location>
        <begin position="114"/>
        <end position="145"/>
    </location>
</feature>
<reference evidence="3" key="1">
    <citation type="submission" date="2022-04" db="EMBL/GenBank/DDBJ databases">
        <title>Diverse halophilic archaea isolated from saline environments.</title>
        <authorList>
            <person name="Cui H.-L."/>
        </authorList>
    </citation>
    <scope>NUCLEOTIDE SEQUENCE</scope>
    <source>
        <strain evidence="3">XZYJT40</strain>
    </source>
</reference>
<protein>
    <submittedName>
        <fullName evidence="3">Proton-conducting membrane transporter</fullName>
    </submittedName>
</protein>
<dbReference type="EMBL" id="CP096658">
    <property type="protein sequence ID" value="UPV99595.1"/>
    <property type="molecule type" value="Genomic_DNA"/>
</dbReference>
<gene>
    <name evidence="3" type="ORF">M0R88_13855</name>
</gene>
<organism evidence="3 4">
    <name type="scientific">Halorussus gelatinilyticus</name>
    <dbReference type="NCBI Taxonomy" id="2937524"/>
    <lineage>
        <taxon>Archaea</taxon>
        <taxon>Methanobacteriati</taxon>
        <taxon>Methanobacteriota</taxon>
        <taxon>Stenosarchaea group</taxon>
        <taxon>Halobacteria</taxon>
        <taxon>Halobacteriales</taxon>
        <taxon>Haladaptataceae</taxon>
        <taxon>Halorussus</taxon>
    </lineage>
</organism>
<dbReference type="Gene3D" id="1.20.120.1200">
    <property type="entry name" value="NADH-ubiquinone/plastoquinone oxidoreductase chain 6, subunit NuoJ"/>
    <property type="match status" value="1"/>
</dbReference>
<accession>A0A8U0IFZ7</accession>